<evidence type="ECO:0000256" key="2">
    <source>
        <dbReference type="ARBA" id="ARBA00022980"/>
    </source>
</evidence>
<dbReference type="InterPro" id="IPR000529">
    <property type="entry name" value="Ribosomal_bS6"/>
</dbReference>
<comment type="similarity">
    <text evidence="1 6">Belongs to the bacterial ribosomal protein bS6 family.</text>
</comment>
<proteinExistence type="inferred from homology"/>
<keyword evidence="6" id="KW-0699">rRNA-binding</keyword>
<feature type="compositionally biased region" description="Basic and acidic residues" evidence="7">
    <location>
        <begin position="130"/>
        <end position="142"/>
    </location>
</feature>
<keyword evidence="3 6" id="KW-0687">Ribonucleoprotein</keyword>
<dbReference type="HAMAP" id="MF_00360">
    <property type="entry name" value="Ribosomal_bS6"/>
    <property type="match status" value="1"/>
</dbReference>
<accession>A0A0K8MEC8</accession>
<dbReference type="EMBL" id="BBVC01000097">
    <property type="protein sequence ID" value="GAO98832.1"/>
    <property type="molecule type" value="Genomic_DNA"/>
</dbReference>
<feature type="compositionally biased region" description="Basic and acidic residues" evidence="7">
    <location>
        <begin position="109"/>
        <end position="122"/>
    </location>
</feature>
<dbReference type="CDD" id="cd00473">
    <property type="entry name" value="bS6"/>
    <property type="match status" value="1"/>
</dbReference>
<dbReference type="Proteomes" id="UP000036771">
    <property type="component" value="Unassembled WGS sequence"/>
</dbReference>
<dbReference type="Gene3D" id="3.30.70.60">
    <property type="match status" value="1"/>
</dbReference>
<dbReference type="GO" id="GO:0006412">
    <property type="term" value="P:translation"/>
    <property type="evidence" value="ECO:0007669"/>
    <property type="project" value="UniProtKB-UniRule"/>
</dbReference>
<dbReference type="STRING" id="1629334.Cva_01501"/>
<feature type="region of interest" description="Disordered" evidence="7">
    <location>
        <begin position="96"/>
        <end position="142"/>
    </location>
</feature>
<evidence type="ECO:0000256" key="4">
    <source>
        <dbReference type="ARBA" id="ARBA00035104"/>
    </source>
</evidence>
<dbReference type="NCBIfam" id="TIGR00166">
    <property type="entry name" value="S6"/>
    <property type="match status" value="1"/>
</dbReference>
<gene>
    <name evidence="6 8" type="primary">rpsF</name>
    <name evidence="8" type="ORF">Cva_01501</name>
</gene>
<comment type="function">
    <text evidence="4 6">Binds together with bS18 to 16S ribosomal RNA.</text>
</comment>
<dbReference type="GO" id="GO:0022627">
    <property type="term" value="C:cytosolic small ribosomal subunit"/>
    <property type="evidence" value="ECO:0007669"/>
    <property type="project" value="TreeGrafter"/>
</dbReference>
<protein>
    <recommendedName>
        <fullName evidence="5 6">Small ribosomal subunit protein bS6</fullName>
    </recommendedName>
</protein>
<sequence>MELYENIFIARQDLSPTQVETLAEKFAAVIRENGGSVEKIENIGSRTLAYLIKKNRKGHYVLINIAAKPEVIKELERVMRINEDVLRFLTVKVEEHEKAPSSLLKASRYQRDEYDDNARSELSDNEEESGEKFNDRAEKESD</sequence>
<dbReference type="Pfam" id="PF01250">
    <property type="entry name" value="Ribosomal_S6"/>
    <property type="match status" value="1"/>
</dbReference>
<evidence type="ECO:0000256" key="6">
    <source>
        <dbReference type="HAMAP-Rule" id="MF_00360"/>
    </source>
</evidence>
<keyword evidence="9" id="KW-1185">Reference proteome</keyword>
<dbReference type="GO" id="GO:0003735">
    <property type="term" value="F:structural constituent of ribosome"/>
    <property type="evidence" value="ECO:0007669"/>
    <property type="project" value="InterPro"/>
</dbReference>
<dbReference type="AlphaFoldDB" id="A0A0K8MEC8"/>
<organism evidence="8 9">
    <name type="scientific">Caedimonas varicaedens</name>
    <dbReference type="NCBI Taxonomy" id="1629334"/>
    <lineage>
        <taxon>Bacteria</taxon>
        <taxon>Pseudomonadati</taxon>
        <taxon>Pseudomonadota</taxon>
        <taxon>Alphaproteobacteria</taxon>
        <taxon>Holosporales</taxon>
        <taxon>Caedimonadaceae</taxon>
        <taxon>Caedimonas</taxon>
    </lineage>
</organism>
<dbReference type="InterPro" id="IPR020814">
    <property type="entry name" value="Ribosomal_S6_plastid/chlpt"/>
</dbReference>
<name>A0A0K8MEC8_9PROT</name>
<evidence type="ECO:0000313" key="9">
    <source>
        <dbReference type="Proteomes" id="UP000036771"/>
    </source>
</evidence>
<evidence type="ECO:0000256" key="3">
    <source>
        <dbReference type="ARBA" id="ARBA00023274"/>
    </source>
</evidence>
<dbReference type="PANTHER" id="PTHR21011:SF1">
    <property type="entry name" value="SMALL RIBOSOMAL SUBUNIT PROTEIN BS6M"/>
    <property type="match status" value="1"/>
</dbReference>
<dbReference type="SUPFAM" id="SSF54995">
    <property type="entry name" value="Ribosomal protein S6"/>
    <property type="match status" value="1"/>
</dbReference>
<keyword evidence="6" id="KW-0694">RNA-binding</keyword>
<dbReference type="OrthoDB" id="9812702at2"/>
<evidence type="ECO:0000313" key="8">
    <source>
        <dbReference type="EMBL" id="GAO98832.1"/>
    </source>
</evidence>
<evidence type="ECO:0000256" key="1">
    <source>
        <dbReference type="ARBA" id="ARBA00009512"/>
    </source>
</evidence>
<dbReference type="PANTHER" id="PTHR21011">
    <property type="entry name" value="MITOCHONDRIAL 28S RIBOSOMAL PROTEIN S6"/>
    <property type="match status" value="1"/>
</dbReference>
<comment type="caution">
    <text evidence="8">The sequence shown here is derived from an EMBL/GenBank/DDBJ whole genome shotgun (WGS) entry which is preliminary data.</text>
</comment>
<dbReference type="InterPro" id="IPR035980">
    <property type="entry name" value="Ribosomal_bS6_sf"/>
</dbReference>
<evidence type="ECO:0000256" key="7">
    <source>
        <dbReference type="SAM" id="MobiDB-lite"/>
    </source>
</evidence>
<dbReference type="InterPro" id="IPR014717">
    <property type="entry name" value="Transl_elong_EF1B/ribsomal_bS6"/>
</dbReference>
<dbReference type="GO" id="GO:0070181">
    <property type="term" value="F:small ribosomal subunit rRNA binding"/>
    <property type="evidence" value="ECO:0007669"/>
    <property type="project" value="TreeGrafter"/>
</dbReference>
<reference evidence="8 9" key="1">
    <citation type="submission" date="2015-03" db="EMBL/GenBank/DDBJ databases">
        <title>Caedibacter varicaedens, whole genome shotgun sequence.</title>
        <authorList>
            <person name="Suzuki H."/>
            <person name="Dapper A.L."/>
            <person name="Gibson A.K."/>
            <person name="Jackson C."/>
            <person name="Lee H."/>
            <person name="Pejaver V.R."/>
            <person name="Doak T."/>
            <person name="Lynch M."/>
        </authorList>
    </citation>
    <scope>NUCLEOTIDE SEQUENCE [LARGE SCALE GENOMIC DNA]</scope>
</reference>
<keyword evidence="2 6" id="KW-0689">Ribosomal protein</keyword>
<evidence type="ECO:0000256" key="5">
    <source>
        <dbReference type="ARBA" id="ARBA00035294"/>
    </source>
</evidence>